<dbReference type="RefSeq" id="WP_066247385.1">
    <property type="nucleotide sequence ID" value="NZ_CP036246.2"/>
</dbReference>
<reference evidence="1 2" key="2">
    <citation type="submission" date="2019-09" db="EMBL/GenBank/DDBJ databases">
        <title>Taxonomic note: a critical rebuttal of the proposed division of the genus Arcobacter into six genera, emended descriptions of Arcobacter anaerophilus and the genus Arcobacter, and an assessment of genus-level boundaries for Epsilonproteobacteria using in silico genomic comparator tools.</title>
        <authorList>
            <person name="On S.L.W."/>
            <person name="Miller W.G."/>
            <person name="Biggs P."/>
            <person name="Cornelius A."/>
            <person name="Vandamme P."/>
        </authorList>
    </citation>
    <scope>NUCLEOTIDE SEQUENCE [LARGE SCALE GENOMIC DNA]</scope>
    <source>
        <strain evidence="1 2">CCUG 56899</strain>
    </source>
</reference>
<dbReference type="KEGG" id="apoc:APORC_1295"/>
<proteinExistence type="predicted"/>
<gene>
    <name evidence="1" type="ORF">APORC_1295</name>
</gene>
<dbReference type="Proteomes" id="UP000322644">
    <property type="component" value="Chromosome"/>
</dbReference>
<name>A0A5C2HDI7_9BACT</name>
<dbReference type="EMBL" id="CP036246">
    <property type="protein sequence ID" value="QEP40889.1"/>
    <property type="molecule type" value="Genomic_DNA"/>
</dbReference>
<accession>A0A5C2HDI7</accession>
<organism evidence="1 2">
    <name type="scientific">Arcobacter porcinus</name>
    <dbReference type="NCBI Taxonomy" id="1935204"/>
    <lineage>
        <taxon>Bacteria</taxon>
        <taxon>Pseudomonadati</taxon>
        <taxon>Campylobacterota</taxon>
        <taxon>Epsilonproteobacteria</taxon>
        <taxon>Campylobacterales</taxon>
        <taxon>Arcobacteraceae</taxon>
        <taxon>Arcobacter</taxon>
    </lineage>
</organism>
<evidence type="ECO:0000313" key="1">
    <source>
        <dbReference type="EMBL" id="QEP40889.1"/>
    </source>
</evidence>
<reference evidence="1 2" key="1">
    <citation type="submission" date="2019-09" db="EMBL/GenBank/DDBJ databases">
        <title>Complete genome sequencing of four Arcobacter species reveals a diverse suite of mobile elements.</title>
        <authorList>
            <person name="Miller W.G."/>
            <person name="Yee E."/>
            <person name="Bono J.L."/>
        </authorList>
    </citation>
    <scope>NUCLEOTIDE SEQUENCE [LARGE SCALE GENOMIC DNA]</scope>
    <source>
        <strain evidence="1 2">CCUG 56899</strain>
    </source>
</reference>
<dbReference type="AlphaFoldDB" id="A0A5C2HDI7"/>
<protein>
    <submittedName>
        <fullName evidence="1">Uncharacterized protein</fullName>
    </submittedName>
</protein>
<sequence>MITKEHWEEIKKQLAGVYGDVKFKLDETELFVKKGFIAENKLAIMVYINGQIQITEGWTDSKFFNPITKKVWCTKTCSVYKPKEKAKLIKIWGKREAYKRYDLDKKCVSYVPYFNTFATFERQYKKLKNLELITEFKY</sequence>
<evidence type="ECO:0000313" key="2">
    <source>
        <dbReference type="Proteomes" id="UP000322644"/>
    </source>
</evidence>